<feature type="repeat" description="PPR" evidence="2">
    <location>
        <begin position="75"/>
        <end position="109"/>
    </location>
</feature>
<comment type="caution">
    <text evidence="3">The sequence shown here is derived from an EMBL/GenBank/DDBJ whole genome shotgun (WGS) entry which is preliminary data.</text>
</comment>
<dbReference type="Pfam" id="PF13041">
    <property type="entry name" value="PPR_2"/>
    <property type="match status" value="1"/>
</dbReference>
<organism evidence="3 4">
    <name type="scientific">Gossypium arboreum</name>
    <name type="common">Tree cotton</name>
    <name type="synonym">Gossypium nanking</name>
    <dbReference type="NCBI Taxonomy" id="29729"/>
    <lineage>
        <taxon>Eukaryota</taxon>
        <taxon>Viridiplantae</taxon>
        <taxon>Streptophyta</taxon>
        <taxon>Embryophyta</taxon>
        <taxon>Tracheophyta</taxon>
        <taxon>Spermatophyta</taxon>
        <taxon>Magnoliopsida</taxon>
        <taxon>eudicotyledons</taxon>
        <taxon>Gunneridae</taxon>
        <taxon>Pentapetalae</taxon>
        <taxon>rosids</taxon>
        <taxon>malvids</taxon>
        <taxon>Malvales</taxon>
        <taxon>Malvaceae</taxon>
        <taxon>Malvoideae</taxon>
        <taxon>Gossypium</taxon>
    </lineage>
</organism>
<evidence type="ECO:0000313" key="4">
    <source>
        <dbReference type="Proteomes" id="UP001358586"/>
    </source>
</evidence>
<dbReference type="Proteomes" id="UP001358586">
    <property type="component" value="Chromosome 8"/>
</dbReference>
<evidence type="ECO:0008006" key="5">
    <source>
        <dbReference type="Google" id="ProtNLM"/>
    </source>
</evidence>
<gene>
    <name evidence="3" type="ORF">PVK06_027375</name>
</gene>
<dbReference type="PANTHER" id="PTHR24015">
    <property type="entry name" value="OS07G0578800 PROTEIN-RELATED"/>
    <property type="match status" value="1"/>
</dbReference>
<evidence type="ECO:0000313" key="3">
    <source>
        <dbReference type="EMBL" id="KAK5811981.1"/>
    </source>
</evidence>
<dbReference type="EMBL" id="JARKNE010000008">
    <property type="protein sequence ID" value="KAK5811981.1"/>
    <property type="molecule type" value="Genomic_DNA"/>
</dbReference>
<dbReference type="PANTHER" id="PTHR24015:SF548">
    <property type="entry name" value="OS08G0340900 PROTEIN"/>
    <property type="match status" value="1"/>
</dbReference>
<evidence type="ECO:0000256" key="1">
    <source>
        <dbReference type="ARBA" id="ARBA00022737"/>
    </source>
</evidence>
<dbReference type="NCBIfam" id="TIGR00756">
    <property type="entry name" value="PPR"/>
    <property type="match status" value="1"/>
</dbReference>
<proteinExistence type="predicted"/>
<dbReference type="InterPro" id="IPR046960">
    <property type="entry name" value="PPR_At4g14850-like_plant"/>
</dbReference>
<name>A0ABR0P040_GOSAR</name>
<sequence length="140" mass="15809">MNARYLLECLKELVSVSTYLRETGIGENGDYARNGLDISHLISILKFCGGEGYLEFGRTYHDSAVMVFNQMPHLDVALCNCLISSYANCGLFEEAFRLFMNYESWGNKLNSYTYSFMLAICGILSTTEEGKQLHAQVVKM</sequence>
<dbReference type="InterPro" id="IPR002885">
    <property type="entry name" value="PPR_rpt"/>
</dbReference>
<accession>A0ABR0P040</accession>
<protein>
    <recommendedName>
        <fullName evidence="5">Pentatricopeptide repeat-containing protein</fullName>
    </recommendedName>
</protein>
<evidence type="ECO:0000256" key="2">
    <source>
        <dbReference type="PROSITE-ProRule" id="PRU00708"/>
    </source>
</evidence>
<keyword evidence="4" id="KW-1185">Reference proteome</keyword>
<dbReference type="Gene3D" id="1.25.40.10">
    <property type="entry name" value="Tetratricopeptide repeat domain"/>
    <property type="match status" value="1"/>
</dbReference>
<dbReference type="PROSITE" id="PS51375">
    <property type="entry name" value="PPR"/>
    <property type="match status" value="1"/>
</dbReference>
<dbReference type="InterPro" id="IPR011990">
    <property type="entry name" value="TPR-like_helical_dom_sf"/>
</dbReference>
<keyword evidence="1" id="KW-0677">Repeat</keyword>
<reference evidence="3 4" key="1">
    <citation type="submission" date="2023-03" db="EMBL/GenBank/DDBJ databases">
        <title>WGS of Gossypium arboreum.</title>
        <authorList>
            <person name="Yu D."/>
        </authorList>
    </citation>
    <scope>NUCLEOTIDE SEQUENCE [LARGE SCALE GENOMIC DNA]</scope>
    <source>
        <tissue evidence="3">Leaf</tissue>
    </source>
</reference>